<dbReference type="AlphaFoldDB" id="A0A5N6D1I3"/>
<evidence type="ECO:0000256" key="1">
    <source>
        <dbReference type="SAM" id="MobiDB-lite"/>
    </source>
</evidence>
<accession>A0A5N6D1I3</accession>
<organism evidence="2 3">
    <name type="scientific">Aspergillus parasiticus</name>
    <dbReference type="NCBI Taxonomy" id="5067"/>
    <lineage>
        <taxon>Eukaryota</taxon>
        <taxon>Fungi</taxon>
        <taxon>Dikarya</taxon>
        <taxon>Ascomycota</taxon>
        <taxon>Pezizomycotina</taxon>
        <taxon>Eurotiomycetes</taxon>
        <taxon>Eurotiomycetidae</taxon>
        <taxon>Eurotiales</taxon>
        <taxon>Aspergillaceae</taxon>
        <taxon>Aspergillus</taxon>
        <taxon>Aspergillus subgen. Circumdati</taxon>
    </lineage>
</organism>
<feature type="region of interest" description="Disordered" evidence="1">
    <location>
        <begin position="15"/>
        <end position="50"/>
    </location>
</feature>
<sequence length="177" mass="19267">MGARGWMAAWMAAWPGDTTSPAAGQTATPATNTTQSARPPPAALHQHQRDHPVLDKYIPPPVGLSVDMLQAQQLQNTARLAPSHMDQHGQLLPESGHSLQILNDQLGLEPRGLAAVDEMPLHIQLSPHPLQQPGESIHRPAHPRILQKAPAHGSLSRIVIQRVPWNDQGLPKQQLLI</sequence>
<evidence type="ECO:0000313" key="3">
    <source>
        <dbReference type="Proteomes" id="UP000326532"/>
    </source>
</evidence>
<dbReference type="EMBL" id="ML735129">
    <property type="protein sequence ID" value="KAB8198868.1"/>
    <property type="molecule type" value="Genomic_DNA"/>
</dbReference>
<protein>
    <submittedName>
        <fullName evidence="2">Uncharacterized protein</fullName>
    </submittedName>
</protein>
<proteinExistence type="predicted"/>
<keyword evidence="3" id="KW-1185">Reference proteome</keyword>
<reference evidence="2 3" key="1">
    <citation type="submission" date="2019-04" db="EMBL/GenBank/DDBJ databases">
        <title>Fungal friends and foes A comparative genomics study of 23 Aspergillus species from section Flavi.</title>
        <authorList>
            <consortium name="DOE Joint Genome Institute"/>
            <person name="Kjaerbolling I."/>
            <person name="Vesth T.C."/>
            <person name="Frisvad J.C."/>
            <person name="Nybo J.L."/>
            <person name="Theobald S."/>
            <person name="Kildgaard S."/>
            <person name="Petersen T.I."/>
            <person name="Kuo A."/>
            <person name="Sato A."/>
            <person name="Lyhne E.K."/>
            <person name="Kogle M.E."/>
            <person name="Wiebenga A."/>
            <person name="Kun R.S."/>
            <person name="Lubbers R.J."/>
            <person name="Makela M.R."/>
            <person name="Barry K."/>
            <person name="Chovatia M."/>
            <person name="Clum A."/>
            <person name="Daum C."/>
            <person name="Haridas S."/>
            <person name="He G."/>
            <person name="LaButti K."/>
            <person name="Lipzen A."/>
            <person name="Mondo S."/>
            <person name="Pangilinan J."/>
            <person name="Riley R."/>
            <person name="Salamov A."/>
            <person name="Simmons B.A."/>
            <person name="Magnuson J.K."/>
            <person name="Henrissat B."/>
            <person name="Mortensen U.H."/>
            <person name="Larsen T.O."/>
            <person name="De vries R.P."/>
            <person name="Grigoriev I.V."/>
            <person name="Machida M."/>
            <person name="Baker S.E."/>
            <person name="Andersen M.R."/>
        </authorList>
    </citation>
    <scope>NUCLEOTIDE SEQUENCE [LARGE SCALE GENOMIC DNA]</scope>
    <source>
        <strain evidence="2 3">CBS 117618</strain>
    </source>
</reference>
<gene>
    <name evidence="2" type="ORF">BDV34DRAFT_231754</name>
</gene>
<dbReference type="Proteomes" id="UP000326532">
    <property type="component" value="Unassembled WGS sequence"/>
</dbReference>
<name>A0A5N6D1I3_ASPPA</name>
<evidence type="ECO:0000313" key="2">
    <source>
        <dbReference type="EMBL" id="KAB8198868.1"/>
    </source>
</evidence>
<dbReference type="VEuPathDB" id="FungiDB:BDV34DRAFT_231754"/>
<feature type="compositionally biased region" description="Polar residues" evidence="1">
    <location>
        <begin position="17"/>
        <end position="37"/>
    </location>
</feature>